<evidence type="ECO:0000256" key="4">
    <source>
        <dbReference type="RuleBase" id="RU362075"/>
    </source>
</evidence>
<evidence type="ECO:0000256" key="1">
    <source>
        <dbReference type="ARBA" id="ARBA00004829"/>
    </source>
</evidence>
<comment type="caution">
    <text evidence="7">The sequence shown here is derived from an EMBL/GenBank/DDBJ whole genome shotgun (WGS) entry which is preliminary data.</text>
</comment>
<dbReference type="AlphaFoldDB" id="A0A1U7LHF3"/>
<dbReference type="PANTHER" id="PTHR43734:SF1">
    <property type="entry name" value="PHYTOENE DESATURASE"/>
    <property type="match status" value="1"/>
</dbReference>
<evidence type="ECO:0000256" key="2">
    <source>
        <dbReference type="ARBA" id="ARBA00022746"/>
    </source>
</evidence>
<keyword evidence="5" id="KW-0812">Transmembrane</keyword>
<dbReference type="InterPro" id="IPR002937">
    <property type="entry name" value="Amino_oxidase"/>
</dbReference>
<keyword evidence="3 4" id="KW-0560">Oxidoreductase</keyword>
<keyword evidence="5" id="KW-1133">Transmembrane helix</keyword>
<dbReference type="GO" id="GO:0016117">
    <property type="term" value="P:carotenoid biosynthetic process"/>
    <property type="evidence" value="ECO:0007669"/>
    <property type="project" value="UniProtKB-KW"/>
</dbReference>
<feature type="domain" description="Amine oxidase" evidence="6">
    <location>
        <begin position="10"/>
        <end position="295"/>
    </location>
</feature>
<reference evidence="7 8" key="1">
    <citation type="submission" date="2016-04" db="EMBL/GenBank/DDBJ databases">
        <title>Evolutionary innovation and constraint leading to complex multicellularity in the Ascomycota.</title>
        <authorList>
            <person name="Cisse O."/>
            <person name="Nguyen A."/>
            <person name="Hewitt D.A."/>
            <person name="Jedd G."/>
            <person name="Stajich J.E."/>
        </authorList>
    </citation>
    <scope>NUCLEOTIDE SEQUENCE [LARGE SCALE GENOMIC DNA]</scope>
    <source>
        <strain evidence="7 8">DAH-3</strain>
    </source>
</reference>
<dbReference type="Pfam" id="PF01593">
    <property type="entry name" value="Amino_oxidase"/>
    <property type="match status" value="1"/>
</dbReference>
<dbReference type="SUPFAM" id="SSF51905">
    <property type="entry name" value="FAD/NAD(P)-binding domain"/>
    <property type="match status" value="1"/>
</dbReference>
<keyword evidence="5" id="KW-0472">Membrane</keyword>
<protein>
    <submittedName>
        <fullName evidence="7">Phytoene desaturase</fullName>
    </submittedName>
</protein>
<sequence>MYLGMSPFEAPATYNLLQYAELVQGIYYPIGGFHKIPESFEAIAKKHGAKVVYEAPVARILLSGNRATGVRLESGEEIYADITICNADAVWAYNHLLPPTTFAKNLEKKNLTSSSISFYWCVDRVIEELDVHNIFLADRYRESFDEIFKNHDLPRDLSFYVNVPSRIDPSAAPKGKDAIVVLVPVGYITDQDWDCLVARARKAVLIRLAIHLGYDIERFIVEEDVSDPRRWRADFNLHAGSILGLSHEISQVLFFRPNTKSRQFQDLYFVGASVQPGTGVPIVISGAKIVSEEILRNLKMHIPWKKQEEQSMNFATIFAIIAALWSWALNLFTRKPKAKKL</sequence>
<keyword evidence="2 4" id="KW-0125">Carotenoid biosynthesis</keyword>
<dbReference type="InterPro" id="IPR014105">
    <property type="entry name" value="Carotenoid/retinoid_OxRdtase"/>
</dbReference>
<keyword evidence="8" id="KW-1185">Reference proteome</keyword>
<dbReference type="OrthoDB" id="7777654at2759"/>
<dbReference type="Gene3D" id="3.50.50.60">
    <property type="entry name" value="FAD/NAD(P)-binding domain"/>
    <property type="match status" value="1"/>
</dbReference>
<evidence type="ECO:0000259" key="6">
    <source>
        <dbReference type="Pfam" id="PF01593"/>
    </source>
</evidence>
<evidence type="ECO:0000313" key="8">
    <source>
        <dbReference type="Proteomes" id="UP000186594"/>
    </source>
</evidence>
<gene>
    <name evidence="7" type="ORF">NEOLI_003286</name>
</gene>
<feature type="transmembrane region" description="Helical" evidence="5">
    <location>
        <begin position="312"/>
        <end position="332"/>
    </location>
</feature>
<comment type="pathway">
    <text evidence="1 4">Carotenoid biosynthesis.</text>
</comment>
<accession>A0A1U7LHF3</accession>
<evidence type="ECO:0000256" key="3">
    <source>
        <dbReference type="ARBA" id="ARBA00023002"/>
    </source>
</evidence>
<organism evidence="7 8">
    <name type="scientific">Neolecta irregularis (strain DAH-3)</name>
    <dbReference type="NCBI Taxonomy" id="1198029"/>
    <lineage>
        <taxon>Eukaryota</taxon>
        <taxon>Fungi</taxon>
        <taxon>Dikarya</taxon>
        <taxon>Ascomycota</taxon>
        <taxon>Taphrinomycotina</taxon>
        <taxon>Neolectales</taxon>
        <taxon>Neolectaceae</taxon>
        <taxon>Neolecta</taxon>
    </lineage>
</organism>
<dbReference type="EMBL" id="LXFE01003920">
    <property type="protein sequence ID" value="OLL22074.1"/>
    <property type="molecule type" value="Genomic_DNA"/>
</dbReference>
<comment type="similarity">
    <text evidence="4">Belongs to the carotenoid/retinoid oxidoreductase family.</text>
</comment>
<dbReference type="PANTHER" id="PTHR43734">
    <property type="entry name" value="PHYTOENE DESATURASE"/>
    <property type="match status" value="1"/>
</dbReference>
<dbReference type="NCBIfam" id="TIGR02734">
    <property type="entry name" value="crtI_fam"/>
    <property type="match status" value="1"/>
</dbReference>
<proteinExistence type="inferred from homology"/>
<dbReference type="InterPro" id="IPR036188">
    <property type="entry name" value="FAD/NAD-bd_sf"/>
</dbReference>
<evidence type="ECO:0000256" key="5">
    <source>
        <dbReference type="SAM" id="Phobius"/>
    </source>
</evidence>
<name>A0A1U7LHF3_NEOID</name>
<dbReference type="OMA" id="ITANIMC"/>
<dbReference type="STRING" id="1198029.A0A1U7LHF3"/>
<dbReference type="GO" id="GO:0016491">
    <property type="term" value="F:oxidoreductase activity"/>
    <property type="evidence" value="ECO:0007669"/>
    <property type="project" value="UniProtKB-KW"/>
</dbReference>
<evidence type="ECO:0000313" key="7">
    <source>
        <dbReference type="EMBL" id="OLL22074.1"/>
    </source>
</evidence>
<dbReference type="Proteomes" id="UP000186594">
    <property type="component" value="Unassembled WGS sequence"/>
</dbReference>